<comment type="caution">
    <text evidence="9">The sequence shown here is derived from an EMBL/GenBank/DDBJ whole genome shotgun (WGS) entry which is preliminary data.</text>
</comment>
<feature type="region of interest" description="Disordered" evidence="6">
    <location>
        <begin position="390"/>
        <end position="529"/>
    </location>
</feature>
<evidence type="ECO:0000256" key="4">
    <source>
        <dbReference type="PIRSR" id="PIRSR601461-2"/>
    </source>
</evidence>
<keyword evidence="7" id="KW-1133">Transmembrane helix</keyword>
<dbReference type="SUPFAM" id="SSF50630">
    <property type="entry name" value="Acid proteases"/>
    <property type="match status" value="1"/>
</dbReference>
<dbReference type="PROSITE" id="PS51767">
    <property type="entry name" value="PEPTIDASE_A1"/>
    <property type="match status" value="1"/>
</dbReference>
<dbReference type="InterPro" id="IPR001461">
    <property type="entry name" value="Aspartic_peptidase_A1"/>
</dbReference>
<dbReference type="InterPro" id="IPR034164">
    <property type="entry name" value="Pepsin-like_dom"/>
</dbReference>
<feature type="disulfide bond" evidence="4">
    <location>
        <begin position="581"/>
        <end position="585"/>
    </location>
</feature>
<keyword evidence="4" id="KW-1015">Disulfide bond</keyword>
<comment type="similarity">
    <text evidence="1 5">Belongs to the peptidase A1 family.</text>
</comment>
<dbReference type="InterPro" id="IPR001969">
    <property type="entry name" value="Aspartic_peptidase_AS"/>
</dbReference>
<dbReference type="GO" id="GO:0006508">
    <property type="term" value="P:proteolysis"/>
    <property type="evidence" value="ECO:0007669"/>
    <property type="project" value="UniProtKB-KW"/>
</dbReference>
<feature type="domain" description="Peptidase A1" evidence="8">
    <location>
        <begin position="550"/>
        <end position="860"/>
    </location>
</feature>
<dbReference type="Proteomes" id="UP000009131">
    <property type="component" value="Unassembled WGS sequence"/>
</dbReference>
<name>G7DW73_MIXOS</name>
<evidence type="ECO:0000256" key="7">
    <source>
        <dbReference type="SAM" id="Phobius"/>
    </source>
</evidence>
<evidence type="ECO:0000313" key="10">
    <source>
        <dbReference type="Proteomes" id="UP000009131"/>
    </source>
</evidence>
<dbReference type="PRINTS" id="PR00792">
    <property type="entry name" value="PEPSIN"/>
</dbReference>
<keyword evidence="7" id="KW-0472">Membrane</keyword>
<keyword evidence="5" id="KW-0645">Protease</keyword>
<dbReference type="PANTHER" id="PTHR47966">
    <property type="entry name" value="BETA-SITE APP-CLEAVING ENZYME, ISOFORM A-RELATED"/>
    <property type="match status" value="1"/>
</dbReference>
<feature type="compositionally biased region" description="Basic residues" evidence="6">
    <location>
        <begin position="427"/>
        <end position="449"/>
    </location>
</feature>
<organism evidence="9 10">
    <name type="scientific">Mixia osmundae (strain CBS 9802 / IAM 14324 / JCM 22182 / KY 12970)</name>
    <dbReference type="NCBI Taxonomy" id="764103"/>
    <lineage>
        <taxon>Eukaryota</taxon>
        <taxon>Fungi</taxon>
        <taxon>Dikarya</taxon>
        <taxon>Basidiomycota</taxon>
        <taxon>Pucciniomycotina</taxon>
        <taxon>Mixiomycetes</taxon>
        <taxon>Mixiales</taxon>
        <taxon>Mixiaceae</taxon>
        <taxon>Mixia</taxon>
    </lineage>
</organism>
<dbReference type="AlphaFoldDB" id="G7DW73"/>
<dbReference type="CDD" id="cd05471">
    <property type="entry name" value="pepsin_like"/>
    <property type="match status" value="1"/>
</dbReference>
<feature type="transmembrane region" description="Helical" evidence="7">
    <location>
        <begin position="100"/>
        <end position="121"/>
    </location>
</feature>
<feature type="compositionally biased region" description="Basic residues" evidence="6">
    <location>
        <begin position="458"/>
        <end position="481"/>
    </location>
</feature>
<evidence type="ECO:0000256" key="1">
    <source>
        <dbReference type="ARBA" id="ARBA00007447"/>
    </source>
</evidence>
<dbReference type="FunFam" id="2.40.70.10:FF:000008">
    <property type="entry name" value="Cathepsin D"/>
    <property type="match status" value="1"/>
</dbReference>
<reference evidence="9 10" key="1">
    <citation type="journal article" date="2011" name="J. Gen. Appl. Microbiol.">
        <title>Draft genome sequencing of the enigmatic basidiomycete Mixia osmundae.</title>
        <authorList>
            <person name="Nishida H."/>
            <person name="Nagatsuka Y."/>
            <person name="Sugiyama J."/>
        </authorList>
    </citation>
    <scope>NUCLEOTIDE SEQUENCE [LARGE SCALE GENOMIC DNA]</scope>
    <source>
        <strain evidence="10">CBS 9802 / IAM 14324 / JCM 22182 / KY 12970</strain>
    </source>
</reference>
<gene>
    <name evidence="9" type="primary">Mo01415</name>
    <name evidence="9" type="ORF">E5Q_01415</name>
</gene>
<evidence type="ECO:0000313" key="9">
    <source>
        <dbReference type="EMBL" id="GAA94761.1"/>
    </source>
</evidence>
<evidence type="ECO:0000256" key="3">
    <source>
        <dbReference type="PIRSR" id="PIRSR601461-1"/>
    </source>
</evidence>
<dbReference type="GO" id="GO:0004190">
    <property type="term" value="F:aspartic-type endopeptidase activity"/>
    <property type="evidence" value="ECO:0007669"/>
    <property type="project" value="UniProtKB-KW"/>
</dbReference>
<dbReference type="InterPro" id="IPR021109">
    <property type="entry name" value="Peptidase_aspartic_dom_sf"/>
</dbReference>
<dbReference type="Gene3D" id="2.40.70.10">
    <property type="entry name" value="Acid Proteases"/>
    <property type="match status" value="2"/>
</dbReference>
<accession>G7DW73</accession>
<dbReference type="eggNOG" id="KOG1339">
    <property type="taxonomic scope" value="Eukaryota"/>
</dbReference>
<proteinExistence type="inferred from homology"/>
<keyword evidence="7" id="KW-0812">Transmembrane</keyword>
<feature type="active site" evidence="3">
    <location>
        <position position="754"/>
    </location>
</feature>
<keyword evidence="10" id="KW-1185">Reference proteome</keyword>
<keyword evidence="2 5" id="KW-0064">Aspartyl protease</keyword>
<feature type="compositionally biased region" description="Acidic residues" evidence="6">
    <location>
        <begin position="398"/>
        <end position="421"/>
    </location>
</feature>
<feature type="active site" evidence="3">
    <location>
        <position position="568"/>
    </location>
</feature>
<evidence type="ECO:0000256" key="2">
    <source>
        <dbReference type="ARBA" id="ARBA00022750"/>
    </source>
</evidence>
<dbReference type="PANTHER" id="PTHR47966:SF51">
    <property type="entry name" value="BETA-SITE APP-CLEAVING ENZYME, ISOFORM A-RELATED"/>
    <property type="match status" value="1"/>
</dbReference>
<dbReference type="OrthoDB" id="15189at2759"/>
<evidence type="ECO:0000256" key="6">
    <source>
        <dbReference type="SAM" id="MobiDB-lite"/>
    </source>
</evidence>
<dbReference type="HOGENOM" id="CLU_332057_0_0_1"/>
<feature type="region of interest" description="Disordered" evidence="6">
    <location>
        <begin position="257"/>
        <end position="286"/>
    </location>
</feature>
<evidence type="ECO:0000256" key="5">
    <source>
        <dbReference type="RuleBase" id="RU000454"/>
    </source>
</evidence>
<evidence type="ECO:0000259" key="8">
    <source>
        <dbReference type="PROSITE" id="PS51767"/>
    </source>
</evidence>
<reference evidence="9 10" key="2">
    <citation type="journal article" date="2012" name="Open Biol.">
        <title>Characteristics of nucleosomes and linker DNA regions on the genome of the basidiomycete Mixia osmundae revealed by mono- and dinucleosome mapping.</title>
        <authorList>
            <person name="Nishida H."/>
            <person name="Kondo S."/>
            <person name="Matsumoto T."/>
            <person name="Suzuki Y."/>
            <person name="Yoshikawa H."/>
            <person name="Taylor T.D."/>
            <person name="Sugiyama J."/>
        </authorList>
    </citation>
    <scope>NUCLEOTIDE SEQUENCE [LARGE SCALE GENOMIC DNA]</scope>
    <source>
        <strain evidence="10">CBS 9802 / IAM 14324 / JCM 22182 / KY 12970</strain>
    </source>
</reference>
<dbReference type="InterPro" id="IPR033121">
    <property type="entry name" value="PEPTIDASE_A1"/>
</dbReference>
<feature type="compositionally biased region" description="Low complexity" evidence="6">
    <location>
        <begin position="488"/>
        <end position="526"/>
    </location>
</feature>
<dbReference type="PROSITE" id="PS00141">
    <property type="entry name" value="ASP_PROTEASE"/>
    <property type="match status" value="1"/>
</dbReference>
<sequence length="862" mass="89379">MIGREVKIASLDRVASLFFARKGTGSRLCPLVSYCHASLTSHCTTSTIASAQQELWQGHRLSDSEAGPLLYAYTLCIRIQTHSSTHRNMPSRKQVNRNRVALLICTALVGVAQAGSGPFVIPLHQNLARQSSDAFVNPFTDNNGDVILPAVDAASLSNLSGVMASKWHGRNISAPEVTNATAQSISVSKAELSQSGLVVNAVKELVSVGPNRTLISSSGESVGKYNQTVTWSNGTQHLNVTWTPPTAQIKSNNNATIASNTSLPTNSTMPSNSSTTSNTTSTSSAANNHTTAINVTSASNTTHHANHTVAINTTSIHNTSSPTAGNVTTLANETVSRSLHKANLSQAANAGPSGAVKASDLPDVNSSIPGPAGKLIHDAANSISGALKSVGLSKRQDEEDDGDADSYDPDEDSDDDDDESEQSIYKRAARRHKKHAARAHAHKHSHKSNRSPVVARKVSAKHRKTQRKTSQKKSKSSKHKATVIAANKAGASATKKGDTTATKKSSASSTKKTSSGSSASHAVTASKTRSNTVMQLQDVVGGSANYDMSYYGIVQIGTPPQLFTVQFDTGSADLWVMSSACGSGCPSGSKYAAAKSSTGASLKKTFSIAYNDGTSTTGTWMSDAVAVAGISHSAQAFGAVSSLDGDFSSGPGVGLLGLGFEALSTGNMVPWMQNVIAAHQLSSNIFAMALGRTKSGTQSSMTVGGVDPSKFSGSISYVNVAGNSGFWTVRLPKITATTSAKKVGGSYSVLAVIDSGTTLILAPADQARAFWAAVPGSAPVAGAAGYYSYPCSTKVAASFQFAVGAAITVAESDMQFATINGKCVGSIVGSASLDTWILGAAFMRSAYTVFDVSNSRVGFATP</sequence>
<dbReference type="Pfam" id="PF00026">
    <property type="entry name" value="Asp"/>
    <property type="match status" value="1"/>
</dbReference>
<protein>
    <recommendedName>
        <fullName evidence="8">Peptidase A1 domain-containing protein</fullName>
    </recommendedName>
</protein>
<dbReference type="InParanoid" id="G7DW73"/>
<keyword evidence="5" id="KW-0378">Hydrolase</keyword>
<dbReference type="EMBL" id="BABT02000047">
    <property type="protein sequence ID" value="GAA94761.1"/>
    <property type="molecule type" value="Genomic_DNA"/>
</dbReference>